<sequence>MARRKRNVRKAATAPVPSAPRLRLGEIGHTGLKQSGGAIYEETRAELRFPENLNTFKVMARDATIASALALFELMVSRVEWSVKGGTEPDTAMQEKVKFLSQVMHDMDHTWYDFIKEVTSCFTYGFSIHEKVYRKRTWANGSKYNDNKIGLKRLPVRSQETIRKWRFSDDGRDFLGAVQSPKLISGWEQRYGTYLKNLPNGGDEIFIPKEKFLNFRIDPRRDNPEGNSPLKNVYFAWSYRTALEEQEAVGITRDMNGMPTLYIPPRYMSPDASDEEKAIYEYYKNAMRNITMNEQTSLILPQQFDPESRLPLFKFELTSSQGGKMYDTDAIIKRWDNKILQVLFADVLKMGQDNVGSYSLAGAKTNLMAMAIEARLQMIRDVLNNDLVPQLFRLNGYRPDEEFPTFEFGDLDEIDLDVYSKAIQRMMSVGGLEFTRDVANRNRKAIGLPELPATQAIDREALPLANDSKAGEGMKTAGEGTSKSPSARDDSTANQDN</sequence>
<evidence type="ECO:0000313" key="3">
    <source>
        <dbReference type="Proteomes" id="UP000030230"/>
    </source>
</evidence>
<organism evidence="2 3">
    <name type="scientific">Pseudomonas phage vB_PaeM_PAO1_Ab03</name>
    <dbReference type="NCBI Taxonomy" id="1548901"/>
    <lineage>
        <taxon>Viruses</taxon>
        <taxon>Duplodnaviria</taxon>
        <taxon>Heunggongvirae</taxon>
        <taxon>Uroviricota</taxon>
        <taxon>Caudoviricetes</taxon>
        <taxon>Vandenendeviridae</taxon>
        <taxon>Nankokuvirus</taxon>
        <taxon>Nankokuvirus Ab03</taxon>
    </lineage>
</organism>
<keyword evidence="3" id="KW-1185">Reference proteome</keyword>
<gene>
    <name evidence="2" type="primary">ORF58</name>
</gene>
<dbReference type="GeneID" id="23679369"/>
<accession>A0A0A1IU68</accession>
<dbReference type="OrthoDB" id="2427at10239"/>
<evidence type="ECO:0000256" key="1">
    <source>
        <dbReference type="SAM" id="MobiDB-lite"/>
    </source>
</evidence>
<dbReference type="Pfam" id="PF06074">
    <property type="entry name" value="Portal_Mu"/>
    <property type="match status" value="1"/>
</dbReference>
<dbReference type="RefSeq" id="YP_009124454.1">
    <property type="nucleotide sequence ID" value="NC_026587.1"/>
</dbReference>
<dbReference type="KEGG" id="vg:23679369"/>
<feature type="region of interest" description="Disordered" evidence="1">
    <location>
        <begin position="457"/>
        <end position="497"/>
    </location>
</feature>
<evidence type="ECO:0008006" key="4">
    <source>
        <dbReference type="Google" id="ProtNLM"/>
    </source>
</evidence>
<protein>
    <recommendedName>
        <fullName evidence="4">Portal protein</fullName>
    </recommendedName>
</protein>
<dbReference type="Proteomes" id="UP000030230">
    <property type="component" value="Segment"/>
</dbReference>
<proteinExistence type="predicted"/>
<dbReference type="InterPro" id="IPR009279">
    <property type="entry name" value="Portal_Mu"/>
</dbReference>
<evidence type="ECO:0000313" key="2">
    <source>
        <dbReference type="EMBL" id="CEF89163.1"/>
    </source>
</evidence>
<dbReference type="EMBL" id="LN610573">
    <property type="protein sequence ID" value="CEF89163.1"/>
    <property type="molecule type" value="Genomic_DNA"/>
</dbReference>
<feature type="region of interest" description="Disordered" evidence="1">
    <location>
        <begin position="1"/>
        <end position="29"/>
    </location>
</feature>
<reference evidence="3" key="1">
    <citation type="journal article" date="2015" name="PLoS ONE">
        <title>Investigation of a Large Collection of Pseudomonas aeruginosa Bacteriophages Collected from a Single Environmental Source in Abidjan, Cote d'Ivoire.</title>
        <authorList>
            <person name="Essoh C."/>
            <person name="Latino L."/>
            <person name="Midoux C."/>
            <person name="Blouin Y."/>
            <person name="Loukou G."/>
            <person name="Nguetta S.P."/>
            <person name="Lathro S."/>
            <person name="Cablanmian A."/>
            <person name="Kouassi A.K."/>
            <person name="Vergnaud G."/>
            <person name="Pourcel C."/>
        </authorList>
    </citation>
    <scope>NUCLEOTIDE SEQUENCE [LARGE SCALE GENOMIC DNA]</scope>
</reference>
<name>A0A0A1IU68_9CAUD</name>